<gene>
    <name evidence="1" type="ORF">GHK62_25690</name>
</gene>
<dbReference type="Proteomes" id="UP000439983">
    <property type="component" value="Unassembled WGS sequence"/>
</dbReference>
<accession>A0A6N7LL84</accession>
<proteinExistence type="predicted"/>
<reference evidence="1 2" key="1">
    <citation type="journal article" date="2013" name="Genome Biol.">
        <title>Comparative genomics of the core and accessory genomes of 48 Sinorhizobium strains comprising five genospecies.</title>
        <authorList>
            <person name="Sugawara M."/>
            <person name="Epstein B."/>
            <person name="Badgley B.D."/>
            <person name="Unno T."/>
            <person name="Xu L."/>
            <person name="Reese J."/>
            <person name="Gyaneshwar P."/>
            <person name="Denny R."/>
            <person name="Mudge J."/>
            <person name="Bharti A.K."/>
            <person name="Farmer A.D."/>
            <person name="May G.D."/>
            <person name="Woodward J.E."/>
            <person name="Medigue C."/>
            <person name="Vallenet D."/>
            <person name="Lajus A."/>
            <person name="Rouy Z."/>
            <person name="Martinez-Vaz B."/>
            <person name="Tiffin P."/>
            <person name="Young N.D."/>
            <person name="Sadowsky M.J."/>
        </authorList>
    </citation>
    <scope>NUCLEOTIDE SEQUENCE [LARGE SCALE GENOMIC DNA]</scope>
    <source>
        <strain evidence="1 2">USDA4894</strain>
    </source>
</reference>
<evidence type="ECO:0000313" key="2">
    <source>
        <dbReference type="Proteomes" id="UP000439983"/>
    </source>
</evidence>
<name>A0A6N7LL84_SINTE</name>
<dbReference type="EMBL" id="WITC01000114">
    <property type="protein sequence ID" value="MQX18009.1"/>
    <property type="molecule type" value="Genomic_DNA"/>
</dbReference>
<protein>
    <submittedName>
        <fullName evidence="1">Uncharacterized protein</fullName>
    </submittedName>
</protein>
<keyword evidence="2" id="KW-1185">Reference proteome</keyword>
<dbReference type="AlphaFoldDB" id="A0A6N7LL84"/>
<organism evidence="1 2">
    <name type="scientific">Sinorhizobium terangae</name>
    <dbReference type="NCBI Taxonomy" id="110322"/>
    <lineage>
        <taxon>Bacteria</taxon>
        <taxon>Pseudomonadati</taxon>
        <taxon>Pseudomonadota</taxon>
        <taxon>Alphaproteobacteria</taxon>
        <taxon>Hyphomicrobiales</taxon>
        <taxon>Rhizobiaceae</taxon>
        <taxon>Sinorhizobium/Ensifer group</taxon>
        <taxon>Sinorhizobium</taxon>
    </lineage>
</organism>
<evidence type="ECO:0000313" key="1">
    <source>
        <dbReference type="EMBL" id="MQX18009.1"/>
    </source>
</evidence>
<sequence length="72" mass="7646">MKKILSAFDVAEQIYTDRLSSVATSKVDLILCETYISDIVAAGRSVDANCTPEAVLASLKDAIATDGANFYA</sequence>
<dbReference type="RefSeq" id="WP_153441844.1">
    <property type="nucleotide sequence ID" value="NZ_JACIGA010000027.1"/>
</dbReference>
<comment type="caution">
    <text evidence="1">The sequence shown here is derived from an EMBL/GenBank/DDBJ whole genome shotgun (WGS) entry which is preliminary data.</text>
</comment>